<dbReference type="EMBL" id="CP040077">
    <property type="protein sequence ID" value="QCP50237.1"/>
    <property type="molecule type" value="Genomic_DNA"/>
</dbReference>
<feature type="domain" description="Tlde1" evidence="1">
    <location>
        <begin position="24"/>
        <end position="92"/>
    </location>
</feature>
<name>A0A4P8IQE9_9BURK</name>
<organism evidence="2 3">
    <name type="scientific">Trinickia violacea</name>
    <dbReference type="NCBI Taxonomy" id="2571746"/>
    <lineage>
        <taxon>Bacteria</taxon>
        <taxon>Pseudomonadati</taxon>
        <taxon>Pseudomonadota</taxon>
        <taxon>Betaproteobacteria</taxon>
        <taxon>Burkholderiales</taxon>
        <taxon>Burkholderiaceae</taxon>
        <taxon>Trinickia</taxon>
    </lineage>
</organism>
<dbReference type="RefSeq" id="WP_137333056.1">
    <property type="nucleotide sequence ID" value="NZ_CP040077.1"/>
</dbReference>
<dbReference type="OrthoDB" id="6490254at2"/>
<protein>
    <submittedName>
        <fullName evidence="2">DUF2778 domain-containing protein</fullName>
    </submittedName>
</protein>
<proteinExistence type="predicted"/>
<evidence type="ECO:0000313" key="2">
    <source>
        <dbReference type="EMBL" id="QCP50237.1"/>
    </source>
</evidence>
<evidence type="ECO:0000313" key="3">
    <source>
        <dbReference type="Proteomes" id="UP000298656"/>
    </source>
</evidence>
<gene>
    <name evidence="2" type="ORF">FAZ95_14235</name>
</gene>
<sequence>MPITCTFKLNNKTFSTLYCAGVGNFTAFSGSDAGRDNPAAVAKKDIGPLPPGRYYIVDRQSGGLLGGVRDFALDHLYGTDRTQWFALYRNAPQSGVGLLVDTDGGHYVDLPKLQCAVCL</sequence>
<reference evidence="2 3" key="1">
    <citation type="submission" date="2019-05" db="EMBL/GenBank/DDBJ databases">
        <title>Burkholderia sp. DHOD12, isolated from subtropical forest soil.</title>
        <authorList>
            <person name="Gao Z.-H."/>
            <person name="Qiu L.-H."/>
        </authorList>
    </citation>
    <scope>NUCLEOTIDE SEQUENCE [LARGE SCALE GENOMIC DNA]</scope>
    <source>
        <strain evidence="2 3">DHOD12</strain>
    </source>
</reference>
<dbReference type="Pfam" id="PF10908">
    <property type="entry name" value="Tlde1_dom"/>
    <property type="match status" value="1"/>
</dbReference>
<keyword evidence="3" id="KW-1185">Reference proteome</keyword>
<dbReference type="Proteomes" id="UP000298656">
    <property type="component" value="Chromosome 1"/>
</dbReference>
<dbReference type="KEGG" id="tvl:FAZ95_14235"/>
<dbReference type="AlphaFoldDB" id="A0A4P8IQE9"/>
<evidence type="ECO:0000259" key="1">
    <source>
        <dbReference type="Pfam" id="PF10908"/>
    </source>
</evidence>
<dbReference type="InterPro" id="IPR021225">
    <property type="entry name" value="Tlde1_dom"/>
</dbReference>
<accession>A0A4P8IQE9</accession>